<dbReference type="EMBL" id="FMCT01000005">
    <property type="protein sequence ID" value="SCF16399.1"/>
    <property type="molecule type" value="Genomic_DNA"/>
</dbReference>
<accession>A0A1C4Y6Q2</accession>
<sequence length="61" mass="7101">MRWGPRPTGAQHPPRAYADRFAAHESQRHDRQQMVDTHPTQVEFSDMHAAYAERSRNELNG</sequence>
<reference evidence="2" key="1">
    <citation type="submission" date="2016-06" db="EMBL/GenBank/DDBJ databases">
        <authorList>
            <person name="Varghese N."/>
            <person name="Submissions Spin"/>
        </authorList>
    </citation>
    <scope>NUCLEOTIDE SEQUENCE [LARGE SCALE GENOMIC DNA]</scope>
    <source>
        <strain evidence="2">DSM 43168</strain>
    </source>
</reference>
<evidence type="ECO:0000313" key="2">
    <source>
        <dbReference type="Proteomes" id="UP000183585"/>
    </source>
</evidence>
<evidence type="ECO:0000313" key="1">
    <source>
        <dbReference type="EMBL" id="SCF16399.1"/>
    </source>
</evidence>
<dbReference type="Proteomes" id="UP000183585">
    <property type="component" value="Unassembled WGS sequence"/>
</dbReference>
<name>A0A1C4Y6Q2_9ACTN</name>
<gene>
    <name evidence="1" type="ORF">GA0070563_105405</name>
</gene>
<proteinExistence type="predicted"/>
<protein>
    <submittedName>
        <fullName evidence="1">Uncharacterized protein</fullName>
    </submittedName>
</protein>
<organism evidence="1 2">
    <name type="scientific">Micromonospora carbonacea</name>
    <dbReference type="NCBI Taxonomy" id="47853"/>
    <lineage>
        <taxon>Bacteria</taxon>
        <taxon>Bacillati</taxon>
        <taxon>Actinomycetota</taxon>
        <taxon>Actinomycetes</taxon>
        <taxon>Micromonosporales</taxon>
        <taxon>Micromonosporaceae</taxon>
        <taxon>Micromonospora</taxon>
    </lineage>
</organism>
<keyword evidence="2" id="KW-1185">Reference proteome</keyword>
<dbReference type="AlphaFoldDB" id="A0A1C4Y6Q2"/>